<keyword evidence="4" id="KW-1185">Reference proteome</keyword>
<dbReference type="AlphaFoldDB" id="A0A7Z0EJS1"/>
<dbReference type="EMBL" id="JACCFS010000001">
    <property type="protein sequence ID" value="NYJ32485.1"/>
    <property type="molecule type" value="Genomic_DNA"/>
</dbReference>
<dbReference type="PANTHER" id="PTHR35908:SF1">
    <property type="entry name" value="CONSERVED PROTEIN"/>
    <property type="match status" value="1"/>
</dbReference>
<dbReference type="RefSeq" id="WP_179820327.1">
    <property type="nucleotide sequence ID" value="NZ_JACCFS010000001.1"/>
</dbReference>
<dbReference type="Pfam" id="PF18029">
    <property type="entry name" value="Glyoxalase_6"/>
    <property type="match status" value="1"/>
</dbReference>
<dbReference type="Proteomes" id="UP000572051">
    <property type="component" value="Unassembled WGS sequence"/>
</dbReference>
<dbReference type="PANTHER" id="PTHR35908">
    <property type="entry name" value="HYPOTHETICAL FUSION PROTEIN"/>
    <property type="match status" value="1"/>
</dbReference>
<gene>
    <name evidence="3" type="ORF">HNR10_000366</name>
</gene>
<dbReference type="SUPFAM" id="SSF54593">
    <property type="entry name" value="Glyoxalase/Bleomycin resistance protein/Dihydroxybiphenyl dioxygenase"/>
    <property type="match status" value="1"/>
</dbReference>
<feature type="domain" description="Glyoxalase-like" evidence="2">
    <location>
        <begin position="8"/>
        <end position="115"/>
    </location>
</feature>
<organism evidence="3 4">
    <name type="scientific">Nocardiopsis aegyptia</name>
    <dbReference type="NCBI Taxonomy" id="220378"/>
    <lineage>
        <taxon>Bacteria</taxon>
        <taxon>Bacillati</taxon>
        <taxon>Actinomycetota</taxon>
        <taxon>Actinomycetes</taxon>
        <taxon>Streptosporangiales</taxon>
        <taxon>Nocardiopsidaceae</taxon>
        <taxon>Nocardiopsis</taxon>
    </lineage>
</organism>
<evidence type="ECO:0000313" key="4">
    <source>
        <dbReference type="Proteomes" id="UP000572051"/>
    </source>
</evidence>
<sequence length="124" mass="13648">MASRLLALCFDANDPDGLARFWSGALGWETADDPAGGATLLPADDTGFRIRFVPARERKSGPNRMHHDLTSGSPEDQRRTVATSLRLGARHIDIGRRPEEPHVVLADPDGHEFRLRAPARREAS</sequence>
<dbReference type="InterPro" id="IPR041581">
    <property type="entry name" value="Glyoxalase_6"/>
</dbReference>
<evidence type="ECO:0000259" key="2">
    <source>
        <dbReference type="Pfam" id="PF18029"/>
    </source>
</evidence>
<proteinExistence type="predicted"/>
<evidence type="ECO:0000256" key="1">
    <source>
        <dbReference type="SAM" id="MobiDB-lite"/>
    </source>
</evidence>
<evidence type="ECO:0000313" key="3">
    <source>
        <dbReference type="EMBL" id="NYJ32485.1"/>
    </source>
</evidence>
<dbReference type="CDD" id="cd06587">
    <property type="entry name" value="VOC"/>
    <property type="match status" value="1"/>
</dbReference>
<feature type="region of interest" description="Disordered" evidence="1">
    <location>
        <begin position="56"/>
        <end position="79"/>
    </location>
</feature>
<dbReference type="InterPro" id="IPR029068">
    <property type="entry name" value="Glyas_Bleomycin-R_OHBP_Dase"/>
</dbReference>
<protein>
    <submittedName>
        <fullName evidence="3">Catechol 2,3-dioxygenase-like lactoylglutathione lyase family enzyme</fullName>
    </submittedName>
</protein>
<dbReference type="Gene3D" id="3.10.180.10">
    <property type="entry name" value="2,3-Dihydroxybiphenyl 1,2-Dioxygenase, domain 1"/>
    <property type="match status" value="1"/>
</dbReference>
<dbReference type="GO" id="GO:0051213">
    <property type="term" value="F:dioxygenase activity"/>
    <property type="evidence" value="ECO:0007669"/>
    <property type="project" value="UniProtKB-KW"/>
</dbReference>
<reference evidence="3 4" key="1">
    <citation type="submission" date="2020-07" db="EMBL/GenBank/DDBJ databases">
        <title>Sequencing the genomes of 1000 actinobacteria strains.</title>
        <authorList>
            <person name="Klenk H.-P."/>
        </authorList>
    </citation>
    <scope>NUCLEOTIDE SEQUENCE [LARGE SCALE GENOMIC DNA]</scope>
    <source>
        <strain evidence="3 4">DSM 44442</strain>
    </source>
</reference>
<dbReference type="GO" id="GO:0016829">
    <property type="term" value="F:lyase activity"/>
    <property type="evidence" value="ECO:0007669"/>
    <property type="project" value="UniProtKB-KW"/>
</dbReference>
<keyword evidence="3" id="KW-0560">Oxidoreductase</keyword>
<keyword evidence="3" id="KW-0223">Dioxygenase</keyword>
<accession>A0A7Z0EJS1</accession>
<keyword evidence="3" id="KW-0456">Lyase</keyword>
<name>A0A7Z0EJS1_9ACTN</name>
<comment type="caution">
    <text evidence="3">The sequence shown here is derived from an EMBL/GenBank/DDBJ whole genome shotgun (WGS) entry which is preliminary data.</text>
</comment>